<gene>
    <name evidence="1" type="ORF">SEA_TEFUNT_51</name>
</gene>
<evidence type="ECO:0000313" key="1">
    <source>
        <dbReference type="EMBL" id="ATI18991.1"/>
    </source>
</evidence>
<name>A0A291LI28_9CAUD</name>
<dbReference type="Proteomes" id="UP000229965">
    <property type="component" value="Segment"/>
</dbReference>
<evidence type="ECO:0000313" key="2">
    <source>
        <dbReference type="Proteomes" id="UP000229965"/>
    </source>
</evidence>
<proteinExistence type="predicted"/>
<protein>
    <submittedName>
        <fullName evidence="1">Uncharacterized protein</fullName>
    </submittedName>
</protein>
<keyword evidence="2" id="KW-1185">Reference proteome</keyword>
<accession>A0A291LI28</accession>
<organism evidence="1 2">
    <name type="scientific">Streptomyces phage Tefunt</name>
    <dbReference type="NCBI Taxonomy" id="2041209"/>
    <lineage>
        <taxon>Viruses</taxon>
        <taxon>Duplodnaviria</taxon>
        <taxon>Heunggongvirae</taxon>
        <taxon>Uroviricota</taxon>
        <taxon>Caudoviricetes</taxon>
        <taxon>Arquatrovirinae</taxon>
        <taxon>Omarvirus</taxon>
        <taxon>Omarvirus tefunt</taxon>
    </lineage>
</organism>
<dbReference type="EMBL" id="MF766048">
    <property type="protein sequence ID" value="ATI18991.1"/>
    <property type="molecule type" value="Genomic_DNA"/>
</dbReference>
<reference evidence="1 2" key="1">
    <citation type="submission" date="2017-08" db="EMBL/GenBank/DDBJ databases">
        <authorList>
            <person name="Miranda A."/>
            <person name="Molina J.M."/>
            <person name="Pressly P.D."/>
            <person name="Bhuiyan S."/>
            <person name="Nayek S."/>
            <person name="Layton S.R."/>
            <person name="Kim T."/>
            <person name="Hughes L.E."/>
            <person name="Garlena R.A."/>
            <person name="Russell D.A."/>
            <person name="Pope W.H."/>
            <person name="Jacobs-Sera D."/>
            <person name="Hendrix R.W."/>
            <person name="Hatfull G.F."/>
        </authorList>
    </citation>
    <scope>NUCLEOTIDE SEQUENCE [LARGE SCALE GENOMIC DNA]</scope>
</reference>
<sequence>MATTNREQATLAPKDCNLGDVVWDVDRDLPGVVMGHHGGDRAQLRAVSGGREWDARSLRPLTARERLSVHLSARNDASRQGL</sequence>